<evidence type="ECO:0000256" key="3">
    <source>
        <dbReference type="ARBA" id="ARBA00022475"/>
    </source>
</evidence>
<dbReference type="Pfam" id="PF21088">
    <property type="entry name" value="MS_channel_1st"/>
    <property type="match status" value="1"/>
</dbReference>
<dbReference type="InterPro" id="IPR010920">
    <property type="entry name" value="LSM_dom_sf"/>
</dbReference>
<protein>
    <submittedName>
        <fullName evidence="11">Small-conductance mechanosensitive channel MscMJ</fullName>
    </submittedName>
</protein>
<proteinExistence type="inferred from homology"/>
<dbReference type="AlphaFoldDB" id="A0A150IT40"/>
<accession>A0A150IT40</accession>
<dbReference type="InterPro" id="IPR023408">
    <property type="entry name" value="MscS_beta-dom_sf"/>
</dbReference>
<dbReference type="Proteomes" id="UP000075578">
    <property type="component" value="Unassembled WGS sequence"/>
</dbReference>
<name>A0A150IT40_9EURY</name>
<feature type="domain" description="Mechanosensitive ion channel transmembrane helices 2/3" evidence="10">
    <location>
        <begin position="64"/>
        <end position="105"/>
    </location>
</feature>
<organism evidence="11 12">
    <name type="scientific">Candidatus Methanofastidiosum methylothiophilum</name>
    <dbReference type="NCBI Taxonomy" id="1705564"/>
    <lineage>
        <taxon>Archaea</taxon>
        <taxon>Methanobacteriati</taxon>
        <taxon>Methanobacteriota</taxon>
        <taxon>Stenosarchaea group</taxon>
        <taxon>Candidatus Methanofastidiosia</taxon>
        <taxon>Candidatus Methanofastidiosales</taxon>
        <taxon>Candidatus Methanofastidiosaceae</taxon>
        <taxon>Candidatus Methanofastidiosum</taxon>
    </lineage>
</organism>
<evidence type="ECO:0000256" key="5">
    <source>
        <dbReference type="ARBA" id="ARBA00022989"/>
    </source>
</evidence>
<evidence type="ECO:0000256" key="1">
    <source>
        <dbReference type="ARBA" id="ARBA00004651"/>
    </source>
</evidence>
<comment type="similarity">
    <text evidence="2">Belongs to the MscS (TC 1.A.23) family.</text>
</comment>
<evidence type="ECO:0000256" key="4">
    <source>
        <dbReference type="ARBA" id="ARBA00022692"/>
    </source>
</evidence>
<dbReference type="GO" id="GO:0005886">
    <property type="term" value="C:plasma membrane"/>
    <property type="evidence" value="ECO:0007669"/>
    <property type="project" value="UniProtKB-SubCell"/>
</dbReference>
<dbReference type="InterPro" id="IPR006685">
    <property type="entry name" value="MscS_channel_2nd"/>
</dbReference>
<feature type="domain" description="Mechanosensitive ion channel MscS" evidence="8">
    <location>
        <begin position="107"/>
        <end position="172"/>
    </location>
</feature>
<dbReference type="PANTHER" id="PTHR30221:SF20">
    <property type="entry name" value="SMALL-CONDUCTANCE MECHANOSENSITIVE CHANNEL"/>
    <property type="match status" value="1"/>
</dbReference>
<dbReference type="GO" id="GO:0008381">
    <property type="term" value="F:mechanosensitive monoatomic ion channel activity"/>
    <property type="evidence" value="ECO:0007669"/>
    <property type="project" value="InterPro"/>
</dbReference>
<dbReference type="Gene3D" id="3.30.70.100">
    <property type="match status" value="1"/>
</dbReference>
<dbReference type="InterPro" id="IPR045275">
    <property type="entry name" value="MscS_archaea/bacteria_type"/>
</dbReference>
<gene>
    <name evidence="11" type="ORF">AMQ74_01632</name>
</gene>
<dbReference type="Pfam" id="PF21082">
    <property type="entry name" value="MS_channel_3rd"/>
    <property type="match status" value="1"/>
</dbReference>
<feature type="domain" description="Mechanosensitive ion channel MscS C-terminal" evidence="9">
    <location>
        <begin position="179"/>
        <end position="261"/>
    </location>
</feature>
<dbReference type="SUPFAM" id="SSF82861">
    <property type="entry name" value="Mechanosensitive channel protein MscS (YggB), transmembrane region"/>
    <property type="match status" value="1"/>
</dbReference>
<evidence type="ECO:0000256" key="7">
    <source>
        <dbReference type="SAM" id="Phobius"/>
    </source>
</evidence>
<dbReference type="Pfam" id="PF00924">
    <property type="entry name" value="MS_channel_2nd"/>
    <property type="match status" value="1"/>
</dbReference>
<evidence type="ECO:0000256" key="6">
    <source>
        <dbReference type="ARBA" id="ARBA00023136"/>
    </source>
</evidence>
<evidence type="ECO:0000256" key="2">
    <source>
        <dbReference type="ARBA" id="ARBA00008017"/>
    </source>
</evidence>
<dbReference type="PANTHER" id="PTHR30221">
    <property type="entry name" value="SMALL-CONDUCTANCE MECHANOSENSITIVE CHANNEL"/>
    <property type="match status" value="1"/>
</dbReference>
<dbReference type="InterPro" id="IPR011014">
    <property type="entry name" value="MscS_channel_TM-2"/>
</dbReference>
<feature type="transmembrane region" description="Helical" evidence="7">
    <location>
        <begin position="65"/>
        <end position="84"/>
    </location>
</feature>
<keyword evidence="5 7" id="KW-1133">Transmembrane helix</keyword>
<evidence type="ECO:0000259" key="10">
    <source>
        <dbReference type="Pfam" id="PF21088"/>
    </source>
</evidence>
<keyword evidence="3" id="KW-1003">Cell membrane</keyword>
<dbReference type="InterPro" id="IPR049142">
    <property type="entry name" value="MS_channel_1st"/>
</dbReference>
<sequence>MNLQDILEIFKPILSAISAKNVFPFVLAITFIILSILISKGLTIGLRKYFKEKMEKDRLGVLLKITYYSIIALTIILVLPIIGINTSSLLVAGGVTGIIIGFASQSIVGNLMSGFFLMAERPIKIGSQVEIDSVRGYVEDIGLMSTILRDYEGLYTRIPNEKVFTNNIKNYSANVARRIEYSIGIRFTDDAEKAINIVKELVDEHPYILKHPSPDVFVDNISDSSVILMMRAWAPISQWYETKKELLWQIKTNLEKEGIQIPYPQRVIWFANDKSLGKNNSN</sequence>
<dbReference type="Gene3D" id="1.10.287.1260">
    <property type="match status" value="1"/>
</dbReference>
<keyword evidence="4 7" id="KW-0812">Transmembrane</keyword>
<evidence type="ECO:0000313" key="12">
    <source>
        <dbReference type="Proteomes" id="UP000075578"/>
    </source>
</evidence>
<comment type="subcellular location">
    <subcellularLocation>
        <location evidence="1">Cell membrane</location>
        <topology evidence="1">Multi-pass membrane protein</topology>
    </subcellularLocation>
</comment>
<dbReference type="EMBL" id="LNGD01000145">
    <property type="protein sequence ID" value="KYC48092.1"/>
    <property type="molecule type" value="Genomic_DNA"/>
</dbReference>
<evidence type="ECO:0000259" key="8">
    <source>
        <dbReference type="Pfam" id="PF00924"/>
    </source>
</evidence>
<dbReference type="InterPro" id="IPR049278">
    <property type="entry name" value="MS_channel_C"/>
</dbReference>
<keyword evidence="6 7" id="KW-0472">Membrane</keyword>
<evidence type="ECO:0000313" key="11">
    <source>
        <dbReference type="EMBL" id="KYC48092.1"/>
    </source>
</evidence>
<dbReference type="Gene3D" id="2.30.30.60">
    <property type="match status" value="1"/>
</dbReference>
<comment type="caution">
    <text evidence="11">The sequence shown here is derived from an EMBL/GenBank/DDBJ whole genome shotgun (WGS) entry which is preliminary data.</text>
</comment>
<evidence type="ECO:0000259" key="9">
    <source>
        <dbReference type="Pfam" id="PF21082"/>
    </source>
</evidence>
<feature type="transmembrane region" description="Helical" evidence="7">
    <location>
        <begin position="90"/>
        <end position="117"/>
    </location>
</feature>
<reference evidence="11 12" key="1">
    <citation type="journal article" date="2016" name="ISME J.">
        <title>Chasing the elusive Euryarchaeota class WSA2: genomes reveal a uniquely fastidious methyl-reducing methanogen.</title>
        <authorList>
            <person name="Nobu M.K."/>
            <person name="Narihiro T."/>
            <person name="Kuroda K."/>
            <person name="Mei R."/>
            <person name="Liu W.T."/>
        </authorList>
    </citation>
    <scope>NUCLEOTIDE SEQUENCE [LARGE SCALE GENOMIC DNA]</scope>
    <source>
        <strain evidence="11">U1lsi0528_Bin089</strain>
    </source>
</reference>
<dbReference type="InterPro" id="IPR011066">
    <property type="entry name" value="MscS_channel_C_sf"/>
</dbReference>
<dbReference type="SUPFAM" id="SSF50182">
    <property type="entry name" value="Sm-like ribonucleoproteins"/>
    <property type="match status" value="1"/>
</dbReference>
<feature type="transmembrane region" description="Helical" evidence="7">
    <location>
        <begin position="22"/>
        <end position="44"/>
    </location>
</feature>
<dbReference type="SUPFAM" id="SSF82689">
    <property type="entry name" value="Mechanosensitive channel protein MscS (YggB), C-terminal domain"/>
    <property type="match status" value="1"/>
</dbReference>